<evidence type="ECO:0000256" key="1">
    <source>
        <dbReference type="SAM" id="MobiDB-lite"/>
    </source>
</evidence>
<organism evidence="2 3">
    <name type="scientific">Moniliophthora roreri (strain MCA 2997)</name>
    <name type="common">Cocoa frosty pod rot fungus</name>
    <name type="synonym">Crinipellis roreri</name>
    <dbReference type="NCBI Taxonomy" id="1381753"/>
    <lineage>
        <taxon>Eukaryota</taxon>
        <taxon>Fungi</taxon>
        <taxon>Dikarya</taxon>
        <taxon>Basidiomycota</taxon>
        <taxon>Agaricomycotina</taxon>
        <taxon>Agaricomycetes</taxon>
        <taxon>Agaricomycetidae</taxon>
        <taxon>Agaricales</taxon>
        <taxon>Marasmiineae</taxon>
        <taxon>Marasmiaceae</taxon>
        <taxon>Moniliophthora</taxon>
    </lineage>
</organism>
<dbReference type="Proteomes" id="UP000017559">
    <property type="component" value="Unassembled WGS sequence"/>
</dbReference>
<sequence>MDGNGYPHPNINNTRSLISRLTSEPRTLEERLATAPSEAAEPLANDTLIYPDPTPNPDVKPKIELTNNAPSREPTPLSTADPRSLQMPEALVPPRS</sequence>
<feature type="region of interest" description="Disordered" evidence="1">
    <location>
        <begin position="28"/>
        <end position="96"/>
    </location>
</feature>
<evidence type="ECO:0000313" key="3">
    <source>
        <dbReference type="Proteomes" id="UP000017559"/>
    </source>
</evidence>
<dbReference type="HOGENOM" id="CLU_152076_0_0_1"/>
<name>V2WKH8_MONRO</name>
<reference evidence="2 3" key="1">
    <citation type="journal article" date="2014" name="BMC Genomics">
        <title>Genome and secretome analysis of the hemibiotrophic fungal pathogen, Moniliophthora roreri, which causes frosty pod rot disease of cacao: mechanisms of the biotrophic and necrotrophic phases.</title>
        <authorList>
            <person name="Meinhardt L.W."/>
            <person name="Costa G.G.L."/>
            <person name="Thomazella D.P.T."/>
            <person name="Teixeira P.J.P.L."/>
            <person name="Carazzolle M.F."/>
            <person name="Schuster S.C."/>
            <person name="Carlson J.E."/>
            <person name="Guiltinan M.J."/>
            <person name="Mieczkowski P."/>
            <person name="Farmer A."/>
            <person name="Ramaraj T."/>
            <person name="Crozier J."/>
            <person name="Davis R.E."/>
            <person name="Shao J."/>
            <person name="Melnick R.L."/>
            <person name="Pereira G.A.G."/>
            <person name="Bailey B.A."/>
        </authorList>
    </citation>
    <scope>NUCLEOTIDE SEQUENCE [LARGE SCALE GENOMIC DNA]</scope>
    <source>
        <strain evidence="2 3">MCA 2997</strain>
    </source>
</reference>
<comment type="caution">
    <text evidence="2">The sequence shown here is derived from an EMBL/GenBank/DDBJ whole genome shotgun (WGS) entry which is preliminary data.</text>
</comment>
<protein>
    <submittedName>
        <fullName evidence="2">Uncharacterized protein</fullName>
    </submittedName>
</protein>
<keyword evidence="3" id="KW-1185">Reference proteome</keyword>
<dbReference type="KEGG" id="mrr:Moror_16583"/>
<proteinExistence type="predicted"/>
<dbReference type="AlphaFoldDB" id="V2WKH8"/>
<dbReference type="EMBL" id="AWSO01003121">
    <property type="protein sequence ID" value="ESK80690.1"/>
    <property type="molecule type" value="Genomic_DNA"/>
</dbReference>
<gene>
    <name evidence="2" type="ORF">Moror_16583</name>
</gene>
<accession>V2WKH8</accession>
<evidence type="ECO:0000313" key="2">
    <source>
        <dbReference type="EMBL" id="ESK80690.1"/>
    </source>
</evidence>